<dbReference type="AlphaFoldDB" id="A0A7K9UGG5"/>
<keyword evidence="1" id="KW-0812">Transmembrane</keyword>
<protein>
    <submittedName>
        <fullName evidence="3">NU6M oxidoreductase</fullName>
    </submittedName>
</protein>
<dbReference type="EMBL" id="VWZY01012682">
    <property type="protein sequence ID" value="NXI59909.1"/>
    <property type="molecule type" value="Genomic_DNA"/>
</dbReference>
<organism evidence="3 4">
    <name type="scientific">Chloroceryle aenea</name>
    <name type="common">American pygmy kingfisher</name>
    <dbReference type="NCBI Taxonomy" id="176938"/>
    <lineage>
        <taxon>Eukaryota</taxon>
        <taxon>Metazoa</taxon>
        <taxon>Chordata</taxon>
        <taxon>Craniata</taxon>
        <taxon>Vertebrata</taxon>
        <taxon>Euteleostomi</taxon>
        <taxon>Archelosauria</taxon>
        <taxon>Archosauria</taxon>
        <taxon>Dinosauria</taxon>
        <taxon>Saurischia</taxon>
        <taxon>Theropoda</taxon>
        <taxon>Coelurosauria</taxon>
        <taxon>Aves</taxon>
        <taxon>Neognathae</taxon>
        <taxon>Neoaves</taxon>
        <taxon>Telluraves</taxon>
        <taxon>Coraciimorphae</taxon>
        <taxon>Coraciiformes</taxon>
        <taxon>Cerylidae</taxon>
        <taxon>Chloroceryle</taxon>
    </lineage>
</organism>
<comment type="caution">
    <text evidence="3">The sequence shown here is derived from an EMBL/GenBank/DDBJ whole genome shotgun (WGS) entry which is preliminary data.</text>
</comment>
<evidence type="ECO:0000313" key="3">
    <source>
        <dbReference type="EMBL" id="NXI59909.1"/>
    </source>
</evidence>
<proteinExistence type="predicted"/>
<evidence type="ECO:0000256" key="2">
    <source>
        <dbReference type="SAM" id="SignalP"/>
    </source>
</evidence>
<evidence type="ECO:0000256" key="1">
    <source>
        <dbReference type="SAM" id="Phobius"/>
    </source>
</evidence>
<gene>
    <name evidence="3" type="primary">Mtnd6_1</name>
    <name evidence="3" type="ORF">CHLAEN_R07922</name>
</gene>
<evidence type="ECO:0000313" key="4">
    <source>
        <dbReference type="Proteomes" id="UP000579406"/>
    </source>
</evidence>
<feature type="transmembrane region" description="Helical" evidence="1">
    <location>
        <begin position="52"/>
        <end position="71"/>
    </location>
</feature>
<keyword evidence="1" id="KW-1133">Transmembrane helix</keyword>
<reference evidence="3 4" key="1">
    <citation type="submission" date="2019-09" db="EMBL/GenBank/DDBJ databases">
        <title>Bird 10,000 Genomes (B10K) Project - Family phase.</title>
        <authorList>
            <person name="Zhang G."/>
        </authorList>
    </citation>
    <scope>NUCLEOTIDE SEQUENCE [LARGE SCALE GENOMIC DNA]</scope>
    <source>
        <strain evidence="3">B10K-DU-001-61</strain>
        <tissue evidence="3">Muscle</tissue>
    </source>
</reference>
<feature type="non-terminal residue" evidence="3">
    <location>
        <position position="1"/>
    </location>
</feature>
<keyword evidence="1" id="KW-0472">Membrane</keyword>
<dbReference type="Proteomes" id="UP000579406">
    <property type="component" value="Unassembled WGS sequence"/>
</dbReference>
<dbReference type="OrthoDB" id="9837654at2759"/>
<feature type="signal peptide" evidence="2">
    <location>
        <begin position="1"/>
        <end position="17"/>
    </location>
</feature>
<sequence>FCAILQLWFVLGGLAVASNPSADCGVGGIVLASVVGCGWLLSLGFSLALVSLMVYWGGMLVGFVYSVSLVADLF</sequence>
<keyword evidence="4" id="KW-1185">Reference proteome</keyword>
<accession>A0A7K9UGG5</accession>
<feature type="non-terminal residue" evidence="3">
    <location>
        <position position="74"/>
    </location>
</feature>
<name>A0A7K9UGG5_9AVES</name>
<keyword evidence="2" id="KW-0732">Signal</keyword>
<feature type="chain" id="PRO_5029825778" evidence="2">
    <location>
        <begin position="18"/>
        <end position="74"/>
    </location>
</feature>